<protein>
    <submittedName>
        <fullName evidence="2">Transcriptional regulator</fullName>
    </submittedName>
</protein>
<dbReference type="EMBL" id="CP002271">
    <property type="protein sequence ID" value="ADO76024.1"/>
    <property type="molecule type" value="Genomic_DNA"/>
</dbReference>
<dbReference type="Gene3D" id="1.10.10.10">
    <property type="entry name" value="Winged helix-like DNA-binding domain superfamily/Winged helix DNA-binding domain"/>
    <property type="match status" value="1"/>
</dbReference>
<dbReference type="eggNOG" id="COG1522">
    <property type="taxonomic scope" value="Bacteria"/>
</dbReference>
<evidence type="ECO:0000313" key="4">
    <source>
        <dbReference type="Proteomes" id="UP000001351"/>
    </source>
</evidence>
<proteinExistence type="predicted"/>
<dbReference type="KEGG" id="sur:STAUR_8269"/>
<dbReference type="Pfam" id="PF13412">
    <property type="entry name" value="HTH_24"/>
    <property type="match status" value="1"/>
</dbReference>
<dbReference type="InterPro" id="IPR036388">
    <property type="entry name" value="WH-like_DNA-bd_sf"/>
</dbReference>
<evidence type="ECO:0000256" key="1">
    <source>
        <dbReference type="SAM" id="MobiDB-lite"/>
    </source>
</evidence>
<reference evidence="3 5" key="1">
    <citation type="submission" date="2006-04" db="EMBL/GenBank/DDBJ databases">
        <authorList>
            <person name="Nierman W.C."/>
        </authorList>
    </citation>
    <scope>NUCLEOTIDE SEQUENCE [LARGE SCALE GENOMIC DNA]</scope>
    <source>
        <strain evidence="3 5">DW4/3-1</strain>
    </source>
</reference>
<dbReference type="EMBL" id="AAMD01000235">
    <property type="protein sequence ID" value="EAU62453.1"/>
    <property type="molecule type" value="Genomic_DNA"/>
</dbReference>
<dbReference type="AlphaFoldDB" id="Q08PP6"/>
<dbReference type="RefSeq" id="WP_002619100.1">
    <property type="nucleotide sequence ID" value="NC_014623.1"/>
</dbReference>
<gene>
    <name evidence="2" type="ordered locus">STAUR_8269</name>
    <name evidence="3" type="ORF">STIAU_3135</name>
</gene>
<feature type="region of interest" description="Disordered" evidence="1">
    <location>
        <begin position="176"/>
        <end position="195"/>
    </location>
</feature>
<dbReference type="HOGENOM" id="CLU_120503_0_0_7"/>
<dbReference type="Proteomes" id="UP000001351">
    <property type="component" value="Chromosome"/>
</dbReference>
<dbReference type="OrthoDB" id="9131804at2"/>
<organism evidence="3 5">
    <name type="scientific">Stigmatella aurantiaca (strain DW4/3-1)</name>
    <dbReference type="NCBI Taxonomy" id="378806"/>
    <lineage>
        <taxon>Bacteria</taxon>
        <taxon>Pseudomonadati</taxon>
        <taxon>Myxococcota</taxon>
        <taxon>Myxococcia</taxon>
        <taxon>Myxococcales</taxon>
        <taxon>Cystobacterineae</taxon>
        <taxon>Archangiaceae</taxon>
        <taxon>Stigmatella</taxon>
    </lineage>
</organism>
<name>Q08PP6_STIAD</name>
<sequence>MSDTALSALTAETTEAIQPTAVAQPSKAIKQASEADPSAETAKTDSKKNEKKWGKAAMASGYTLIPDVLLKAQRALGLDPLDLNILLHLVKHWWEAKRAPSLGKASIAELIGVDESTIRRRIFALEKAGLLKRVRRSDPTKGDQTHAIDLSPLVKKLEPHAEKALELLQERKAHRALRDKRLKKTADKTPQPVGD</sequence>
<accession>Q08PP6</accession>
<keyword evidence="4" id="KW-1185">Reference proteome</keyword>
<evidence type="ECO:0000313" key="2">
    <source>
        <dbReference type="EMBL" id="ADO76024.1"/>
    </source>
</evidence>
<dbReference type="Proteomes" id="UP000032702">
    <property type="component" value="Unassembled WGS sequence"/>
</dbReference>
<dbReference type="InterPro" id="IPR036390">
    <property type="entry name" value="WH_DNA-bd_sf"/>
</dbReference>
<feature type="compositionally biased region" description="Low complexity" evidence="1">
    <location>
        <begin position="1"/>
        <end position="16"/>
    </location>
</feature>
<evidence type="ECO:0000313" key="5">
    <source>
        <dbReference type="Proteomes" id="UP000032702"/>
    </source>
</evidence>
<dbReference type="SUPFAM" id="SSF46785">
    <property type="entry name" value="Winged helix' DNA-binding domain"/>
    <property type="match status" value="1"/>
</dbReference>
<dbReference type="STRING" id="378806.STAUR_8269"/>
<feature type="region of interest" description="Disordered" evidence="1">
    <location>
        <begin position="1"/>
        <end position="52"/>
    </location>
</feature>
<evidence type="ECO:0000313" key="3">
    <source>
        <dbReference type="EMBL" id="EAU62453.1"/>
    </source>
</evidence>
<reference evidence="2 4" key="2">
    <citation type="journal article" date="2011" name="Mol. Biol. Evol.">
        <title>Comparative genomic analysis of fruiting body formation in Myxococcales.</title>
        <authorList>
            <person name="Huntley S."/>
            <person name="Hamann N."/>
            <person name="Wegener-Feldbrugge S."/>
            <person name="Treuner-Lange A."/>
            <person name="Kube M."/>
            <person name="Reinhardt R."/>
            <person name="Klages S."/>
            <person name="Muller R."/>
            <person name="Ronning C.M."/>
            <person name="Nierman W.C."/>
            <person name="Sogaard-Andersen L."/>
        </authorList>
    </citation>
    <scope>NUCLEOTIDE SEQUENCE [LARGE SCALE GENOMIC DNA]</scope>
    <source>
        <strain evidence="2 4">DW4/3-1</strain>
    </source>
</reference>
<feature type="compositionally biased region" description="Basic and acidic residues" evidence="1">
    <location>
        <begin position="42"/>
        <end position="52"/>
    </location>
</feature>